<feature type="compositionally biased region" description="Polar residues" evidence="1">
    <location>
        <begin position="260"/>
        <end position="270"/>
    </location>
</feature>
<evidence type="ECO:0000313" key="3">
    <source>
        <dbReference type="Proteomes" id="UP000070544"/>
    </source>
</evidence>
<protein>
    <submittedName>
        <fullName evidence="2">Uncharacterized protein</fullName>
    </submittedName>
</protein>
<dbReference type="AlphaFoldDB" id="A0A139AS42"/>
<feature type="region of interest" description="Disordered" evidence="1">
    <location>
        <begin position="572"/>
        <end position="596"/>
    </location>
</feature>
<feature type="compositionally biased region" description="Basic and acidic residues" evidence="1">
    <location>
        <begin position="111"/>
        <end position="121"/>
    </location>
</feature>
<organism evidence="2 3">
    <name type="scientific">Gonapodya prolifera (strain JEL478)</name>
    <name type="common">Monoblepharis prolifera</name>
    <dbReference type="NCBI Taxonomy" id="1344416"/>
    <lineage>
        <taxon>Eukaryota</taxon>
        <taxon>Fungi</taxon>
        <taxon>Fungi incertae sedis</taxon>
        <taxon>Chytridiomycota</taxon>
        <taxon>Chytridiomycota incertae sedis</taxon>
        <taxon>Monoblepharidomycetes</taxon>
        <taxon>Monoblepharidales</taxon>
        <taxon>Gonapodyaceae</taxon>
        <taxon>Gonapodya</taxon>
    </lineage>
</organism>
<feature type="compositionally biased region" description="Polar residues" evidence="1">
    <location>
        <begin position="39"/>
        <end position="52"/>
    </location>
</feature>
<keyword evidence="3" id="KW-1185">Reference proteome</keyword>
<feature type="region of interest" description="Disordered" evidence="1">
    <location>
        <begin position="736"/>
        <end position="755"/>
    </location>
</feature>
<evidence type="ECO:0000256" key="1">
    <source>
        <dbReference type="SAM" id="MobiDB-lite"/>
    </source>
</evidence>
<feature type="region of interest" description="Disordered" evidence="1">
    <location>
        <begin position="640"/>
        <end position="709"/>
    </location>
</feature>
<dbReference type="EMBL" id="KQ965738">
    <property type="protein sequence ID" value="KXS19557.1"/>
    <property type="molecule type" value="Genomic_DNA"/>
</dbReference>
<sequence>MPSGPSTPTKPRRRVSARSPTRRVTGRWVDVAKIRPPKSCTQTVLAPTATQTRGIGSRSRSAGKGGSRSALHTQVELHQAPLTDFFTPLPQPHALASRAGEDGADIVHVIDENEMPRDGRSPKRARRAAHGINSISTRIPVQVINVSSSDSDDDPASPPFSRRLPRSTPHSTSSPAHHGHPASSQTDPGGTPPPRSGPTLPPSSSHAGGSRQAESGSFLINLPPFGFTSPQSNTSLASLPADQPRHTDSSLRNLPPFGFTSPQTGSQPVGSSHPESEYLPPFGFTSPQSSTALGIIPHDQPSPASPLEDHPSPASQQLDEDDDAMVALNAPSPRSQALVALQHPSPPSQASSQPPIISVVLHASPHPTPRANTPLNDPMDIPARQSRLRRTPTPELVLPAHSWPPSPTSHVIVTPVSGPATAVNVGAGVGVAVEVGPGTGIAGGSAKAQAYGKESGLPWLHAPQLGAGAEGHDAPRSAATGLPQWGSLAASAAASAIAVPNTTPSLAAPNQNHNPPLYAYPAFLPPNPDPYILAALPTLPIPDSQTMSTQSTQSISVVSPSYHASLPVYVAPTQSLPGSESQEQEQERAPRPQDWLSFSTIKETPEWDSQQSQDVDEVEPSQHAGEFVVVEATPPEMLQELDDLGDAPPGRGEAVPAPAPAQDDPHPAWRDSPPTPPLGSAHPDPLLLLPTLAPTPIEPLESSPPDLSLFPPGYELPRWALDRSTMSLVREWKEEQEVGAGAGTPGLESFSPPDPALFPPGYEFARWALDRSTQSLIREWREERGLGPEQAEAHGAGVAADGQLDVWDVDSAE</sequence>
<evidence type="ECO:0000313" key="2">
    <source>
        <dbReference type="EMBL" id="KXS19557.1"/>
    </source>
</evidence>
<feature type="region of interest" description="Disordered" evidence="1">
    <location>
        <begin position="783"/>
        <end position="813"/>
    </location>
</feature>
<name>A0A139AS42_GONPJ</name>
<dbReference type="OrthoDB" id="10690409at2759"/>
<proteinExistence type="predicted"/>
<feature type="region of interest" description="Disordered" evidence="1">
    <location>
        <begin position="111"/>
        <end position="353"/>
    </location>
</feature>
<feature type="compositionally biased region" description="Basic residues" evidence="1">
    <location>
        <begin position="10"/>
        <end position="25"/>
    </location>
</feature>
<gene>
    <name evidence="2" type="ORF">M427DRAFT_67174</name>
</gene>
<dbReference type="Proteomes" id="UP000070544">
    <property type="component" value="Unassembled WGS sequence"/>
</dbReference>
<feature type="region of interest" description="Disordered" evidence="1">
    <location>
        <begin position="1"/>
        <end position="70"/>
    </location>
</feature>
<reference evidence="2 3" key="1">
    <citation type="journal article" date="2015" name="Genome Biol. Evol.">
        <title>Phylogenomic analyses indicate that early fungi evolved digesting cell walls of algal ancestors of land plants.</title>
        <authorList>
            <person name="Chang Y."/>
            <person name="Wang S."/>
            <person name="Sekimoto S."/>
            <person name="Aerts A.L."/>
            <person name="Choi C."/>
            <person name="Clum A."/>
            <person name="LaButti K.M."/>
            <person name="Lindquist E.A."/>
            <person name="Yee Ngan C."/>
            <person name="Ohm R.A."/>
            <person name="Salamov A.A."/>
            <person name="Grigoriev I.V."/>
            <person name="Spatafora J.W."/>
            <person name="Berbee M.L."/>
        </authorList>
    </citation>
    <scope>NUCLEOTIDE SEQUENCE [LARGE SCALE GENOMIC DNA]</scope>
    <source>
        <strain evidence="2 3">JEL478</strain>
    </source>
</reference>
<feature type="compositionally biased region" description="Low complexity" evidence="1">
    <location>
        <begin position="53"/>
        <end position="62"/>
    </location>
</feature>
<accession>A0A139AS42</accession>
<feature type="compositionally biased region" description="Polar residues" evidence="1">
    <location>
        <begin position="228"/>
        <end position="237"/>
    </location>
</feature>
<feature type="compositionally biased region" description="Low complexity" evidence="1">
    <location>
        <begin position="159"/>
        <end position="189"/>
    </location>
</feature>
<feature type="compositionally biased region" description="Low complexity" evidence="1">
    <location>
        <begin position="683"/>
        <end position="701"/>
    </location>
</feature>
<feature type="compositionally biased region" description="Pro residues" evidence="1">
    <location>
        <begin position="190"/>
        <end position="201"/>
    </location>
</feature>